<proteinExistence type="inferred from homology"/>
<dbReference type="PANTHER" id="PTHR36984">
    <property type="entry name" value="CRISPR-ASSOCIATED ENDORIBONUCLEASE CAS6 1"/>
    <property type="match status" value="1"/>
</dbReference>
<evidence type="ECO:0000259" key="4">
    <source>
        <dbReference type="Pfam" id="PF01881"/>
    </source>
</evidence>
<dbReference type="PANTHER" id="PTHR36984:SF1">
    <property type="entry name" value="CRISPR-ASSOCIATED ENDORIBONUCLEASE CAS6 1"/>
    <property type="match status" value="1"/>
</dbReference>
<evidence type="ECO:0000256" key="2">
    <source>
        <dbReference type="ARBA" id="ARBA00022884"/>
    </source>
</evidence>
<protein>
    <submittedName>
        <fullName evidence="5">CRISPR-associated endoribonuclease Cas6</fullName>
    </submittedName>
</protein>
<accession>A0ABS6FGP8</accession>
<dbReference type="EMBL" id="JAHLQO010000001">
    <property type="protein sequence ID" value="MBU5668431.1"/>
    <property type="molecule type" value="Genomic_DNA"/>
</dbReference>
<evidence type="ECO:0000313" key="5">
    <source>
        <dbReference type="EMBL" id="MBU5668431.1"/>
    </source>
</evidence>
<keyword evidence="2" id="KW-0694">RNA-binding</keyword>
<dbReference type="Proteomes" id="UP000783742">
    <property type="component" value="Unassembled WGS sequence"/>
</dbReference>
<keyword evidence="3" id="KW-0051">Antiviral defense</keyword>
<dbReference type="InterPro" id="IPR010156">
    <property type="entry name" value="CRISPR-assoc_prot_Cas6"/>
</dbReference>
<dbReference type="RefSeq" id="WP_216548172.1">
    <property type="nucleotide sequence ID" value="NZ_JAHLQO010000001.1"/>
</dbReference>
<gene>
    <name evidence="5" type="primary">cas6</name>
    <name evidence="5" type="ORF">KQI68_01115</name>
</gene>
<reference evidence="5 6" key="1">
    <citation type="submission" date="2021-06" db="EMBL/GenBank/DDBJ databases">
        <authorList>
            <person name="Sun Q."/>
            <person name="Li D."/>
        </authorList>
    </citation>
    <scope>NUCLEOTIDE SEQUENCE [LARGE SCALE GENOMIC DNA]</scope>
    <source>
        <strain evidence="5 6">MSJ-1</strain>
    </source>
</reference>
<comment type="caution">
    <text evidence="5">The sequence shown here is derived from an EMBL/GenBank/DDBJ whole genome shotgun (WGS) entry which is preliminary data.</text>
</comment>
<name>A0ABS6FGP8_9FIRM</name>
<evidence type="ECO:0000256" key="1">
    <source>
        <dbReference type="ARBA" id="ARBA00005937"/>
    </source>
</evidence>
<organism evidence="5 6">
    <name type="scientific">Peptoniphilus ovalis</name>
    <dbReference type="NCBI Taxonomy" id="2841503"/>
    <lineage>
        <taxon>Bacteria</taxon>
        <taxon>Bacillati</taxon>
        <taxon>Bacillota</taxon>
        <taxon>Tissierellia</taxon>
        <taxon>Tissierellales</taxon>
        <taxon>Peptoniphilaceae</taxon>
        <taxon>Peptoniphilus</taxon>
    </lineage>
</organism>
<dbReference type="NCBIfam" id="TIGR01877">
    <property type="entry name" value="cas_cas6"/>
    <property type="match status" value="1"/>
</dbReference>
<dbReference type="Pfam" id="PF01881">
    <property type="entry name" value="Cas_Cas6_C"/>
    <property type="match status" value="1"/>
</dbReference>
<evidence type="ECO:0000256" key="3">
    <source>
        <dbReference type="ARBA" id="ARBA00023118"/>
    </source>
</evidence>
<keyword evidence="6" id="KW-1185">Reference proteome</keyword>
<sequence>MKIYELQIKTYLLRNLTVEESQYQLSKFITEYLAKDEKYLELHKSKKYKPYCFDNLFPINNGYEKENIYNFRIRTIDQDLCNYFLKNFENARNDYFKNLTLRARIIPKHSIDKIFSLSPVVIKTANGYWNNEISLNEFEKRIKDNIFKKYKYFVEEEIAEEDFYSNLKILNNKPVKVYCKGITLLGDKLELQINPDNLSQDIAYLILGVGLGENISYGSGFCGYKYLG</sequence>
<comment type="similarity">
    <text evidence="1">Belongs to the CRISPR-associated protein Cas6/Cse3/CasE family.</text>
</comment>
<evidence type="ECO:0000313" key="6">
    <source>
        <dbReference type="Proteomes" id="UP000783742"/>
    </source>
</evidence>
<dbReference type="InterPro" id="IPR049435">
    <property type="entry name" value="Cas_Cas6_C"/>
</dbReference>
<feature type="domain" description="CRISPR associated protein Cas6 C-terminal" evidence="4">
    <location>
        <begin position="114"/>
        <end position="222"/>
    </location>
</feature>